<dbReference type="GO" id="GO:0005829">
    <property type="term" value="C:cytosol"/>
    <property type="evidence" value="ECO:0007669"/>
    <property type="project" value="TreeGrafter"/>
</dbReference>
<dbReference type="Pfam" id="PF03641">
    <property type="entry name" value="Lysine_decarbox"/>
    <property type="match status" value="1"/>
</dbReference>
<keyword evidence="4" id="KW-1133">Transmembrane helix</keyword>
<gene>
    <name evidence="5" type="ORF">SAMN05192566_2072</name>
</gene>
<dbReference type="PANTHER" id="PTHR31223">
    <property type="entry name" value="LOG FAMILY PROTEIN YJL055W"/>
    <property type="match status" value="1"/>
</dbReference>
<reference evidence="6" key="1">
    <citation type="submission" date="2016-10" db="EMBL/GenBank/DDBJ databases">
        <authorList>
            <person name="Varghese N."/>
            <person name="Submissions S."/>
        </authorList>
    </citation>
    <scope>NUCLEOTIDE SEQUENCE [LARGE SCALE GENOMIC DNA]</scope>
    <source>
        <strain evidence="6">CBMB127</strain>
    </source>
</reference>
<dbReference type="EC" id="3.2.2.n1" evidence="3"/>
<accession>A0A1G9DZ17</accession>
<dbReference type="EMBL" id="FNFX01000004">
    <property type="protein sequence ID" value="SDK69132.1"/>
    <property type="molecule type" value="Genomic_DNA"/>
</dbReference>
<protein>
    <recommendedName>
        <fullName evidence="3">Cytokinin riboside 5'-monophosphate phosphoribohydrolase</fullName>
        <ecNumber evidence="3">3.2.2.n1</ecNumber>
    </recommendedName>
</protein>
<name>A0A1G9DZ17_9PROT</name>
<dbReference type="SUPFAM" id="SSF102405">
    <property type="entry name" value="MCP/YpsA-like"/>
    <property type="match status" value="1"/>
</dbReference>
<keyword evidence="3" id="KW-0203">Cytokinin biosynthesis</keyword>
<sequence>MPNSITWVSARVLLWFCWEYLIEYKIFAFIFRKSFWIMTERVIRSVAVFCGSNFGASGEYELAAKMLSSTLAKEKITIVYGGTTKGLMGVVANAALEHGGIVHGIVTEYLHQIGQSHPSLTQHEITADLRARKERMIRLADAFIILPGGIGTIEELMEVWSMNQLEEIDKPVGLLNVNGFFSSFLDFIDHMIDSGFLPSAHKQSISVATSPSGLLIKLREFKKIEVPKWIEAR</sequence>
<keyword evidence="3" id="KW-0378">Hydrolase</keyword>
<keyword evidence="4" id="KW-0812">Transmembrane</keyword>
<dbReference type="AlphaFoldDB" id="A0A1G9DZ17"/>
<evidence type="ECO:0000313" key="6">
    <source>
        <dbReference type="Proteomes" id="UP000198629"/>
    </source>
</evidence>
<comment type="catalytic activity">
    <reaction evidence="1">
        <text>AMP + H2O = D-ribose 5-phosphate + adenine</text>
        <dbReference type="Rhea" id="RHEA:20129"/>
        <dbReference type="ChEBI" id="CHEBI:15377"/>
        <dbReference type="ChEBI" id="CHEBI:16708"/>
        <dbReference type="ChEBI" id="CHEBI:78346"/>
        <dbReference type="ChEBI" id="CHEBI:456215"/>
        <dbReference type="EC" id="3.2.2.4"/>
    </reaction>
</comment>
<dbReference type="NCBIfam" id="TIGR00730">
    <property type="entry name" value="Rossman fold protein, TIGR00730 family"/>
    <property type="match status" value="1"/>
</dbReference>
<feature type="transmembrane region" description="Helical" evidence="4">
    <location>
        <begin position="12"/>
        <end position="31"/>
    </location>
</feature>
<evidence type="ECO:0000256" key="4">
    <source>
        <dbReference type="SAM" id="Phobius"/>
    </source>
</evidence>
<dbReference type="GO" id="GO:0009691">
    <property type="term" value="P:cytokinin biosynthetic process"/>
    <property type="evidence" value="ECO:0007669"/>
    <property type="project" value="UniProtKB-UniRule"/>
</dbReference>
<keyword evidence="6" id="KW-1185">Reference proteome</keyword>
<comment type="similarity">
    <text evidence="2 3">Belongs to the LOG family.</text>
</comment>
<dbReference type="Proteomes" id="UP000198629">
    <property type="component" value="Unassembled WGS sequence"/>
</dbReference>
<organism evidence="5 6">
    <name type="scientific">Methylophilus rhizosphaerae</name>
    <dbReference type="NCBI Taxonomy" id="492660"/>
    <lineage>
        <taxon>Bacteria</taxon>
        <taxon>Pseudomonadati</taxon>
        <taxon>Pseudomonadota</taxon>
        <taxon>Betaproteobacteria</taxon>
        <taxon>Nitrosomonadales</taxon>
        <taxon>Methylophilaceae</taxon>
        <taxon>Methylophilus</taxon>
    </lineage>
</organism>
<dbReference type="STRING" id="492660.SAMN05192566_2072"/>
<dbReference type="InterPro" id="IPR031100">
    <property type="entry name" value="LOG_fam"/>
</dbReference>
<evidence type="ECO:0000313" key="5">
    <source>
        <dbReference type="EMBL" id="SDK69132.1"/>
    </source>
</evidence>
<proteinExistence type="inferred from homology"/>
<evidence type="ECO:0000256" key="3">
    <source>
        <dbReference type="RuleBase" id="RU363015"/>
    </source>
</evidence>
<keyword evidence="4" id="KW-0472">Membrane</keyword>
<dbReference type="PANTHER" id="PTHR31223:SF70">
    <property type="entry name" value="LOG FAMILY PROTEIN YJL055W"/>
    <property type="match status" value="1"/>
</dbReference>
<dbReference type="Gene3D" id="3.40.50.450">
    <property type="match status" value="1"/>
</dbReference>
<dbReference type="GO" id="GO:0008714">
    <property type="term" value="F:AMP nucleosidase activity"/>
    <property type="evidence" value="ECO:0007669"/>
    <property type="project" value="UniProtKB-EC"/>
</dbReference>
<evidence type="ECO:0000256" key="1">
    <source>
        <dbReference type="ARBA" id="ARBA00000274"/>
    </source>
</evidence>
<dbReference type="InterPro" id="IPR005269">
    <property type="entry name" value="LOG"/>
</dbReference>
<evidence type="ECO:0000256" key="2">
    <source>
        <dbReference type="ARBA" id="ARBA00006763"/>
    </source>
</evidence>